<dbReference type="Gene3D" id="3.30.450.20">
    <property type="entry name" value="PAS domain"/>
    <property type="match status" value="1"/>
</dbReference>
<dbReference type="PANTHER" id="PTHR32071:SF57">
    <property type="entry name" value="C4-DICARBOXYLATE TRANSPORT TRANSCRIPTIONAL REGULATORY PROTEIN DCTD"/>
    <property type="match status" value="1"/>
</dbReference>
<dbReference type="RefSeq" id="WP_090936848.1">
    <property type="nucleotide sequence ID" value="NZ_FOTS01000018.1"/>
</dbReference>
<evidence type="ECO:0000256" key="2">
    <source>
        <dbReference type="ARBA" id="ARBA00022840"/>
    </source>
</evidence>
<dbReference type="CDD" id="cd00009">
    <property type="entry name" value="AAA"/>
    <property type="match status" value="1"/>
</dbReference>
<dbReference type="PROSITE" id="PS50112">
    <property type="entry name" value="PAS"/>
    <property type="match status" value="1"/>
</dbReference>
<evidence type="ECO:0000256" key="4">
    <source>
        <dbReference type="ARBA" id="ARBA00023163"/>
    </source>
</evidence>
<dbReference type="Pfam" id="PF25601">
    <property type="entry name" value="AAA_lid_14"/>
    <property type="match status" value="1"/>
</dbReference>
<dbReference type="GO" id="GO:0000156">
    <property type="term" value="F:phosphorelay response regulator activity"/>
    <property type="evidence" value="ECO:0007669"/>
    <property type="project" value="InterPro"/>
</dbReference>
<proteinExistence type="predicted"/>
<dbReference type="PRINTS" id="PR01590">
    <property type="entry name" value="HTHFIS"/>
</dbReference>
<dbReference type="InterPro" id="IPR058031">
    <property type="entry name" value="AAA_lid_NorR"/>
</dbReference>
<sequence length="642" mass="72274">MSKIAFITSDQTFLEQVKVSTSDLGLEDKVHLNFCQLSNATALAHHLQSQDTDVIIARGGLAQLIIDANIKIPVVEVVFTGQDLAYVFQEAKIKTGLSSPKVAFIAFDNMVADVEMLAKILNIDLTIYRLETNEDISIMVKKVSQLHYDIILGGNKTVMLAQQKGLQTVMIHSGDHAIKTALLEAQKIAQGRQIEKENAEKFKALIDYSMEGIISISQDKKILILNRAAERLLNCSAKDMIGRELDAILNLPNIDSCLSEGQQIQDYVLQQAHRWISVNIGPIIVDSVPIGAFVTFQDISRIQEAEAKIRNEVLARKFIAKYNLQDIIGISPQIAEVKRIASEISKVDVTTLIIGNSGTGKELFAQSIHNLSSRSSAPFIAVNCAALPPNLLESELFGYVEGAFTGATKKGKQGLFEMAHRGTLFLDEISEMDQYGQSRLLRVLQERQIMRLGDNKYIPIDVRIIAASNKDLEELIHKGNFRQDLFYRLKVLVLNLPPLRDRSGDVEYLAHHFIKLYNRTYQKQIELTTDAYFYLTQYAWPGNVRELNHFIERLVITTGKTTITEDILQKFLESREYDTRNSTFSSATNNSLNLLSEEAKIRSVLESSNFNIKKSADILGISRPTLYRKLQNYNIQIKRTTF</sequence>
<dbReference type="Gene3D" id="1.10.10.60">
    <property type="entry name" value="Homeodomain-like"/>
    <property type="match status" value="1"/>
</dbReference>
<evidence type="ECO:0000256" key="1">
    <source>
        <dbReference type="ARBA" id="ARBA00022741"/>
    </source>
</evidence>
<dbReference type="GO" id="GO:0005524">
    <property type="term" value="F:ATP binding"/>
    <property type="evidence" value="ECO:0007669"/>
    <property type="project" value="UniProtKB-KW"/>
</dbReference>
<keyword evidence="8" id="KW-1185">Reference proteome</keyword>
<dbReference type="EMBL" id="FOTS01000018">
    <property type="protein sequence ID" value="SFL78902.1"/>
    <property type="molecule type" value="Genomic_DNA"/>
</dbReference>
<protein>
    <submittedName>
        <fullName evidence="7">PAS domain S-box-containing protein</fullName>
    </submittedName>
</protein>
<dbReference type="Pfam" id="PF02954">
    <property type="entry name" value="HTH_8"/>
    <property type="match status" value="1"/>
</dbReference>
<dbReference type="PROSITE" id="PS00688">
    <property type="entry name" value="SIGMA54_INTERACT_3"/>
    <property type="match status" value="1"/>
</dbReference>
<dbReference type="SUPFAM" id="SSF55785">
    <property type="entry name" value="PYP-like sensor domain (PAS domain)"/>
    <property type="match status" value="1"/>
</dbReference>
<dbReference type="Gene3D" id="1.10.8.60">
    <property type="match status" value="1"/>
</dbReference>
<dbReference type="InterPro" id="IPR000014">
    <property type="entry name" value="PAS"/>
</dbReference>
<dbReference type="SUPFAM" id="SSF52540">
    <property type="entry name" value="P-loop containing nucleoside triphosphate hydrolases"/>
    <property type="match status" value="1"/>
</dbReference>
<dbReference type="PANTHER" id="PTHR32071">
    <property type="entry name" value="TRANSCRIPTIONAL REGULATORY PROTEIN"/>
    <property type="match status" value="1"/>
</dbReference>
<dbReference type="NCBIfam" id="TIGR00229">
    <property type="entry name" value="sensory_box"/>
    <property type="match status" value="1"/>
</dbReference>
<evidence type="ECO:0000256" key="3">
    <source>
        <dbReference type="ARBA" id="ARBA00023015"/>
    </source>
</evidence>
<dbReference type="InterPro" id="IPR002197">
    <property type="entry name" value="HTH_Fis"/>
</dbReference>
<dbReference type="InterPro" id="IPR002078">
    <property type="entry name" value="Sigma_54_int"/>
</dbReference>
<dbReference type="PROSITE" id="PS50045">
    <property type="entry name" value="SIGMA54_INTERACT_4"/>
    <property type="match status" value="1"/>
</dbReference>
<name>A0A1I4KJF9_9FIRM</name>
<dbReference type="InterPro" id="IPR003593">
    <property type="entry name" value="AAA+_ATPase"/>
</dbReference>
<dbReference type="Gene3D" id="3.40.50.2300">
    <property type="match status" value="1"/>
</dbReference>
<keyword evidence="2" id="KW-0067">ATP-binding</keyword>
<dbReference type="Proteomes" id="UP000199520">
    <property type="component" value="Unassembled WGS sequence"/>
</dbReference>
<keyword evidence="3" id="KW-0805">Transcription regulation</keyword>
<dbReference type="SMART" id="SM00091">
    <property type="entry name" value="PAS"/>
    <property type="match status" value="1"/>
</dbReference>
<dbReference type="STRING" id="1123291.SAMN04490355_101811"/>
<dbReference type="Pfam" id="PF06506">
    <property type="entry name" value="PrpR_N"/>
    <property type="match status" value="1"/>
</dbReference>
<dbReference type="InterPro" id="IPR009057">
    <property type="entry name" value="Homeodomain-like_sf"/>
</dbReference>
<gene>
    <name evidence="7" type="ORF">SAMN04490355_101811</name>
</gene>
<dbReference type="SUPFAM" id="SSF46689">
    <property type="entry name" value="Homeodomain-like"/>
    <property type="match status" value="1"/>
</dbReference>
<dbReference type="FunFam" id="3.40.50.300:FF:000006">
    <property type="entry name" value="DNA-binding transcriptional regulator NtrC"/>
    <property type="match status" value="1"/>
</dbReference>
<dbReference type="SMART" id="SM00382">
    <property type="entry name" value="AAA"/>
    <property type="match status" value="1"/>
</dbReference>
<dbReference type="InterPro" id="IPR027417">
    <property type="entry name" value="P-loop_NTPase"/>
</dbReference>
<dbReference type="OrthoDB" id="9771372at2"/>
<dbReference type="Gene3D" id="3.40.50.10660">
    <property type="entry name" value="PrpR receptor domain-like"/>
    <property type="match status" value="1"/>
</dbReference>
<dbReference type="GO" id="GO:0006355">
    <property type="term" value="P:regulation of DNA-templated transcription"/>
    <property type="evidence" value="ECO:0007669"/>
    <property type="project" value="InterPro"/>
</dbReference>
<evidence type="ECO:0000259" key="6">
    <source>
        <dbReference type="PROSITE" id="PS50112"/>
    </source>
</evidence>
<organism evidence="7 8">
    <name type="scientific">Pelosinus propionicus DSM 13327</name>
    <dbReference type="NCBI Taxonomy" id="1123291"/>
    <lineage>
        <taxon>Bacteria</taxon>
        <taxon>Bacillati</taxon>
        <taxon>Bacillota</taxon>
        <taxon>Negativicutes</taxon>
        <taxon>Selenomonadales</taxon>
        <taxon>Sporomusaceae</taxon>
        <taxon>Pelosinus</taxon>
    </lineage>
</organism>
<dbReference type="CDD" id="cd00130">
    <property type="entry name" value="PAS"/>
    <property type="match status" value="1"/>
</dbReference>
<dbReference type="InterPro" id="IPR010524">
    <property type="entry name" value="Sig_transdc_resp-reg_PrpR_N"/>
</dbReference>
<accession>A0A1I4KJF9</accession>
<dbReference type="Pfam" id="PF00158">
    <property type="entry name" value="Sigma54_activat"/>
    <property type="match status" value="1"/>
</dbReference>
<keyword evidence="4" id="KW-0804">Transcription</keyword>
<dbReference type="GO" id="GO:0043565">
    <property type="term" value="F:sequence-specific DNA binding"/>
    <property type="evidence" value="ECO:0007669"/>
    <property type="project" value="InterPro"/>
</dbReference>
<dbReference type="Pfam" id="PF00989">
    <property type="entry name" value="PAS"/>
    <property type="match status" value="1"/>
</dbReference>
<keyword evidence="1" id="KW-0547">Nucleotide-binding</keyword>
<dbReference type="InterPro" id="IPR025944">
    <property type="entry name" value="Sigma_54_int_dom_CS"/>
</dbReference>
<evidence type="ECO:0000259" key="5">
    <source>
        <dbReference type="PROSITE" id="PS50045"/>
    </source>
</evidence>
<feature type="domain" description="Sigma-54 factor interaction" evidence="5">
    <location>
        <begin position="327"/>
        <end position="556"/>
    </location>
</feature>
<feature type="domain" description="PAS" evidence="6">
    <location>
        <begin position="198"/>
        <end position="251"/>
    </location>
</feature>
<reference evidence="8" key="1">
    <citation type="submission" date="2016-10" db="EMBL/GenBank/DDBJ databases">
        <authorList>
            <person name="Varghese N."/>
            <person name="Submissions S."/>
        </authorList>
    </citation>
    <scope>NUCLEOTIDE SEQUENCE [LARGE SCALE GENOMIC DNA]</scope>
    <source>
        <strain evidence="8">DSM 13327</strain>
    </source>
</reference>
<dbReference type="SUPFAM" id="SSF159800">
    <property type="entry name" value="PrpR receptor domain-like"/>
    <property type="match status" value="1"/>
</dbReference>
<dbReference type="Gene3D" id="3.40.50.300">
    <property type="entry name" value="P-loop containing nucleotide triphosphate hydrolases"/>
    <property type="match status" value="1"/>
</dbReference>
<dbReference type="AlphaFoldDB" id="A0A1I4KJF9"/>
<dbReference type="InterPro" id="IPR035965">
    <property type="entry name" value="PAS-like_dom_sf"/>
</dbReference>
<evidence type="ECO:0000313" key="8">
    <source>
        <dbReference type="Proteomes" id="UP000199520"/>
    </source>
</evidence>
<dbReference type="InterPro" id="IPR013767">
    <property type="entry name" value="PAS_fold"/>
</dbReference>
<evidence type="ECO:0000313" key="7">
    <source>
        <dbReference type="EMBL" id="SFL78902.1"/>
    </source>
</evidence>